<sequence length="177" mass="19605">MRDQLTWNQLEDLKFASSKMTGARRRAFQADIALKYCDGNPNLTEIIFGWGRNTVATGLGEKRTGMICVGAQSGFCGRKRWEDLHPEVATALRELAEAHCQQDPTFSSSTAYTRLTAAAAITHLRAQGFPPKSVPAKSTMAVVLNRLGYRLRRVLKAKPPKNCRKPMPSLPISNTKT</sequence>
<protein>
    <recommendedName>
        <fullName evidence="3">Transposase</fullName>
    </recommendedName>
</protein>
<dbReference type="AlphaFoldDB" id="A8ZKL1"/>
<dbReference type="KEGG" id="amr:AM1_A0208"/>
<dbReference type="EMBL" id="CP000838">
    <property type="protein sequence ID" value="ABW31711.1"/>
    <property type="molecule type" value="Genomic_DNA"/>
</dbReference>
<proteinExistence type="predicted"/>
<accession>A8ZKL1</accession>
<dbReference type="Pfam" id="PF07592">
    <property type="entry name" value="DDE_Tnp_ISAZ013"/>
    <property type="match status" value="1"/>
</dbReference>
<dbReference type="Proteomes" id="UP000000268">
    <property type="component" value="Plasmid pREB1"/>
</dbReference>
<dbReference type="InterPro" id="IPR011518">
    <property type="entry name" value="Transposase_36"/>
</dbReference>
<keyword evidence="1" id="KW-0614">Plasmid</keyword>
<gene>
    <name evidence="1" type="ordered locus">AM1_A0208</name>
</gene>
<evidence type="ECO:0000313" key="1">
    <source>
        <dbReference type="EMBL" id="ABW31711.1"/>
    </source>
</evidence>
<evidence type="ECO:0000313" key="2">
    <source>
        <dbReference type="Proteomes" id="UP000000268"/>
    </source>
</evidence>
<geneLocation type="plasmid" evidence="1 2">
    <name>pREB1</name>
</geneLocation>
<organism evidence="1 2">
    <name type="scientific">Acaryochloris marina (strain MBIC 11017)</name>
    <dbReference type="NCBI Taxonomy" id="329726"/>
    <lineage>
        <taxon>Bacteria</taxon>
        <taxon>Bacillati</taxon>
        <taxon>Cyanobacteriota</taxon>
        <taxon>Cyanophyceae</taxon>
        <taxon>Acaryochloridales</taxon>
        <taxon>Acaryochloridaceae</taxon>
        <taxon>Acaryochloris</taxon>
    </lineage>
</organism>
<name>A8ZKL1_ACAM1</name>
<dbReference type="HOGENOM" id="CLU_113678_0_0_3"/>
<evidence type="ECO:0008006" key="3">
    <source>
        <dbReference type="Google" id="ProtNLM"/>
    </source>
</evidence>
<keyword evidence="2" id="KW-1185">Reference proteome</keyword>
<reference evidence="1 2" key="1">
    <citation type="journal article" date="2008" name="Proc. Natl. Acad. Sci. U.S.A.">
        <title>Niche adaptation and genome expansion in the chlorophyll d-producing cyanobacterium Acaryochloris marina.</title>
        <authorList>
            <person name="Swingley W.D."/>
            <person name="Chen M."/>
            <person name="Cheung P.C."/>
            <person name="Conrad A.L."/>
            <person name="Dejesa L.C."/>
            <person name="Hao J."/>
            <person name="Honchak B.M."/>
            <person name="Karbach L.E."/>
            <person name="Kurdoglu A."/>
            <person name="Lahiri S."/>
            <person name="Mastrian S.D."/>
            <person name="Miyashita H."/>
            <person name="Page L."/>
            <person name="Ramakrishna P."/>
            <person name="Satoh S."/>
            <person name="Sattley W.M."/>
            <person name="Shimada Y."/>
            <person name="Taylor H.L."/>
            <person name="Tomo T."/>
            <person name="Tsuchiya T."/>
            <person name="Wang Z.T."/>
            <person name="Raymond J."/>
            <person name="Mimuro M."/>
            <person name="Blankenship R.E."/>
            <person name="Touchman J.W."/>
        </authorList>
    </citation>
    <scope>NUCLEOTIDE SEQUENCE [LARGE SCALE GENOMIC DNA]</scope>
    <source>
        <strain evidence="2">MBIC 11017</strain>
        <plasmid evidence="2">Plasmid pREB1</plasmid>
    </source>
</reference>